<feature type="signal peptide" evidence="1">
    <location>
        <begin position="1"/>
        <end position="22"/>
    </location>
</feature>
<dbReference type="InterPro" id="IPR036582">
    <property type="entry name" value="Mao_N_sf"/>
</dbReference>
<dbReference type="EMBL" id="BORW01000037">
    <property type="protein sequence ID" value="GIO69773.1"/>
    <property type="molecule type" value="Genomic_DNA"/>
</dbReference>
<dbReference type="Pfam" id="PF07833">
    <property type="entry name" value="Cu_amine_oxidN1"/>
    <property type="match status" value="1"/>
</dbReference>
<dbReference type="Gene3D" id="3.30.457.10">
    <property type="entry name" value="Copper amine oxidase-like, N-terminal domain"/>
    <property type="match status" value="1"/>
</dbReference>
<dbReference type="SUPFAM" id="SSF55383">
    <property type="entry name" value="Copper amine oxidase, domain N"/>
    <property type="match status" value="1"/>
</dbReference>
<reference evidence="3 4" key="1">
    <citation type="submission" date="2021-03" db="EMBL/GenBank/DDBJ databases">
        <title>Antimicrobial resistance genes in bacteria isolated from Japanese honey, and their potential for conferring macrolide and lincosamide resistance in the American foulbrood pathogen Paenibacillus larvae.</title>
        <authorList>
            <person name="Okamoto M."/>
            <person name="Kumagai M."/>
            <person name="Kanamori H."/>
            <person name="Takamatsu D."/>
        </authorList>
    </citation>
    <scope>NUCLEOTIDE SEQUENCE [LARGE SCALE GENOMIC DNA]</scope>
    <source>
        <strain evidence="3 4">J21TS3</strain>
    </source>
</reference>
<keyword evidence="4" id="KW-1185">Reference proteome</keyword>
<evidence type="ECO:0000313" key="4">
    <source>
        <dbReference type="Proteomes" id="UP000680638"/>
    </source>
</evidence>
<proteinExistence type="predicted"/>
<gene>
    <name evidence="3" type="ORF">J21TS3_45940</name>
</gene>
<name>A0ABQ4M2X1_9BACL</name>
<evidence type="ECO:0000259" key="2">
    <source>
        <dbReference type="Pfam" id="PF07833"/>
    </source>
</evidence>
<feature type="domain" description="Copper amine oxidase-like N-terminal" evidence="2">
    <location>
        <begin position="34"/>
        <end position="139"/>
    </location>
</feature>
<sequence length="144" mass="16074">MKTTVKLFISTMAISMILGVNAAFASREKPSIFINNEKMDIYASVTYSGTTLVPMRPIFEKFGMTVVWDNKTKSATATKGETSIKLIHNANEAYINGKVQVLNQVPSFNPDNSTFYVILRFIAETLGAKVEWKKTANDASIYIY</sequence>
<organism evidence="3 4">
    <name type="scientific">Paenibacillus cookii</name>
    <dbReference type="NCBI Taxonomy" id="157839"/>
    <lineage>
        <taxon>Bacteria</taxon>
        <taxon>Bacillati</taxon>
        <taxon>Bacillota</taxon>
        <taxon>Bacilli</taxon>
        <taxon>Bacillales</taxon>
        <taxon>Paenibacillaceae</taxon>
        <taxon>Paenibacillus</taxon>
    </lineage>
</organism>
<protein>
    <recommendedName>
        <fullName evidence="2">Copper amine oxidase-like N-terminal domain-containing protein</fullName>
    </recommendedName>
</protein>
<accession>A0ABQ4M2X1</accession>
<keyword evidence="1" id="KW-0732">Signal</keyword>
<dbReference type="RefSeq" id="WP_212952286.1">
    <property type="nucleotide sequence ID" value="NZ_BORW01000037.1"/>
</dbReference>
<feature type="chain" id="PRO_5047045980" description="Copper amine oxidase-like N-terminal domain-containing protein" evidence="1">
    <location>
        <begin position="23"/>
        <end position="144"/>
    </location>
</feature>
<dbReference type="InterPro" id="IPR012854">
    <property type="entry name" value="Cu_amine_oxidase-like_N"/>
</dbReference>
<dbReference type="Proteomes" id="UP000680638">
    <property type="component" value="Unassembled WGS sequence"/>
</dbReference>
<comment type="caution">
    <text evidence="3">The sequence shown here is derived from an EMBL/GenBank/DDBJ whole genome shotgun (WGS) entry which is preliminary data.</text>
</comment>
<evidence type="ECO:0000256" key="1">
    <source>
        <dbReference type="SAM" id="SignalP"/>
    </source>
</evidence>
<evidence type="ECO:0000313" key="3">
    <source>
        <dbReference type="EMBL" id="GIO69773.1"/>
    </source>
</evidence>